<organism evidence="3 4">
    <name type="scientific">Leucocoprinus leucothites</name>
    <dbReference type="NCBI Taxonomy" id="201217"/>
    <lineage>
        <taxon>Eukaryota</taxon>
        <taxon>Fungi</taxon>
        <taxon>Dikarya</taxon>
        <taxon>Basidiomycota</taxon>
        <taxon>Agaricomycotina</taxon>
        <taxon>Agaricomycetes</taxon>
        <taxon>Agaricomycetidae</taxon>
        <taxon>Agaricales</taxon>
        <taxon>Agaricineae</taxon>
        <taxon>Agaricaceae</taxon>
        <taxon>Leucocoprinus</taxon>
    </lineage>
</organism>
<feature type="transmembrane region" description="Helical" evidence="1">
    <location>
        <begin position="52"/>
        <end position="74"/>
    </location>
</feature>
<evidence type="ECO:0000259" key="2">
    <source>
        <dbReference type="Pfam" id="PF20152"/>
    </source>
</evidence>
<proteinExistence type="predicted"/>
<dbReference type="InterPro" id="IPR045339">
    <property type="entry name" value="DUF6534"/>
</dbReference>
<evidence type="ECO:0000313" key="3">
    <source>
        <dbReference type="EMBL" id="KAF5353881.1"/>
    </source>
</evidence>
<reference evidence="3 4" key="1">
    <citation type="journal article" date="2020" name="ISME J.">
        <title>Uncovering the hidden diversity of litter-decomposition mechanisms in mushroom-forming fungi.</title>
        <authorList>
            <person name="Floudas D."/>
            <person name="Bentzer J."/>
            <person name="Ahren D."/>
            <person name="Johansson T."/>
            <person name="Persson P."/>
            <person name="Tunlid A."/>
        </authorList>
    </citation>
    <scope>NUCLEOTIDE SEQUENCE [LARGE SCALE GENOMIC DNA]</scope>
    <source>
        <strain evidence="3 4">CBS 146.42</strain>
    </source>
</reference>
<keyword evidence="1" id="KW-1133">Transmembrane helix</keyword>
<dbReference type="OrthoDB" id="3010870at2759"/>
<protein>
    <recommendedName>
        <fullName evidence="2">DUF6534 domain-containing protein</fullName>
    </recommendedName>
</protein>
<dbReference type="Proteomes" id="UP000559027">
    <property type="component" value="Unassembled WGS sequence"/>
</dbReference>
<feature type="transmembrane region" description="Helical" evidence="1">
    <location>
        <begin position="20"/>
        <end position="40"/>
    </location>
</feature>
<feature type="domain" description="DUF6534" evidence="2">
    <location>
        <begin position="103"/>
        <end position="187"/>
    </location>
</feature>
<gene>
    <name evidence="3" type="ORF">D9756_006886</name>
</gene>
<dbReference type="AlphaFoldDB" id="A0A8H5D702"/>
<keyword evidence="1" id="KW-0472">Membrane</keyword>
<accession>A0A8H5D702</accession>
<keyword evidence="1" id="KW-0812">Transmembrane</keyword>
<evidence type="ECO:0000256" key="1">
    <source>
        <dbReference type="SAM" id="Phobius"/>
    </source>
</evidence>
<name>A0A8H5D702_9AGAR</name>
<dbReference type="Pfam" id="PF20152">
    <property type="entry name" value="DUF6534"/>
    <property type="match status" value="1"/>
</dbReference>
<sequence length="240" mass="26808">MSLCSQVGRETLHTESMSMVHWWFSIALSSAIVAVFVQFFYAYRIKTLSGRFWVPIFIVALSVGQLAGGVLNALCYGIESIMPLFFRYPVCQSASTIWGALNVACDTSISVSMSLLVSKNPPQLNGTLIGLLQLLKQRKGVTVLCYTVLREVYLMTPNRDFGIFFPIPGLAVGKIYSNSMLALLNNRLEIVGGRPEFSMADSTEDPLRLVRADHRRESTTTMRRVIVTENSDMPPTSRRR</sequence>
<keyword evidence="4" id="KW-1185">Reference proteome</keyword>
<dbReference type="EMBL" id="JAACJO010000009">
    <property type="protein sequence ID" value="KAF5353881.1"/>
    <property type="molecule type" value="Genomic_DNA"/>
</dbReference>
<comment type="caution">
    <text evidence="3">The sequence shown here is derived from an EMBL/GenBank/DDBJ whole genome shotgun (WGS) entry which is preliminary data.</text>
</comment>
<evidence type="ECO:0000313" key="4">
    <source>
        <dbReference type="Proteomes" id="UP000559027"/>
    </source>
</evidence>